<dbReference type="InterPro" id="IPR038959">
    <property type="entry name" value="Prp19"/>
</dbReference>
<dbReference type="GO" id="GO:0006281">
    <property type="term" value="P:DNA repair"/>
    <property type="evidence" value="ECO:0007669"/>
    <property type="project" value="UniProtKB-KW"/>
</dbReference>
<dbReference type="RefSeq" id="XP_008712665.1">
    <property type="nucleotide sequence ID" value="XM_008714443.1"/>
</dbReference>
<keyword evidence="4 15" id="KW-0853">WD repeat</keyword>
<evidence type="ECO:0000256" key="9">
    <source>
        <dbReference type="ARBA" id="ARBA00022763"/>
    </source>
</evidence>
<keyword evidence="10 16" id="KW-0833">Ubl conjugation pathway</keyword>
<dbReference type="CDD" id="cd16656">
    <property type="entry name" value="RING-Ubox_PRP19"/>
    <property type="match status" value="1"/>
</dbReference>
<dbReference type="InterPro" id="IPR013915">
    <property type="entry name" value="Prp19_cc"/>
</dbReference>
<proteinExistence type="inferred from homology"/>
<dbReference type="GO" id="GO:0000398">
    <property type="term" value="P:mRNA splicing, via spliceosome"/>
    <property type="evidence" value="ECO:0007669"/>
    <property type="project" value="InterPro"/>
</dbReference>
<keyword evidence="7 16" id="KW-0747">Spliceosome</keyword>
<dbReference type="InterPro" id="IPR001680">
    <property type="entry name" value="WD40_rpt"/>
</dbReference>
<dbReference type="Gene3D" id="3.30.40.10">
    <property type="entry name" value="Zinc/RING finger domain, C3HC4 (zinc finger)"/>
    <property type="match status" value="1"/>
</dbReference>
<sequence>MLCAISGEAPQVPVVSSKSGNVYEKRLIETYITENGTEPSTGESLTVDDLIDLKTPQSVRPRPPTLTSIPSLLSVFQEEWDALALETYTLRQNLTQTRQELSNALYQNDAAIRVIARLTKERDEAREALGKVNVAAPTNGDAMHVDSAPLPARVVEKIQTAQDSLSATRRKRPVPEEWATGESVATYTPKVMTQTQYPGGSALAVHQSGDLVLAGGVDGGVDVFSVARNQVVQSFTAGSGTITGAAWAGERAIISTSKGQVSVRDAASGSELGLFTAHTSGVSAVTVHPSGELFASVGADGIYVVYDIETMSVATQVASGGAFTCARFHPDGHLLAAGGPGGQIKVYDVKTGTEAAVFAFGSPLKQIIFSENGIWLAAIAENSTTISVWDIRKSTEIKALETNGVIASIDWDYTGQFLVSAGPSGITVNQYSKASKAWTEPLKLAVPATAVAWGKSAQSLLTLSSEGAITVLA</sequence>
<comment type="subunit">
    <text evidence="16">Homotetramer.</text>
</comment>
<evidence type="ECO:0000256" key="13">
    <source>
        <dbReference type="ARBA" id="ARBA00023204"/>
    </source>
</evidence>
<dbReference type="GO" id="GO:0070534">
    <property type="term" value="P:protein K63-linked ubiquitination"/>
    <property type="evidence" value="ECO:0007669"/>
    <property type="project" value="UniProtKB-UniRule"/>
</dbReference>
<evidence type="ECO:0000313" key="19">
    <source>
        <dbReference type="EMBL" id="ETN44895.1"/>
    </source>
</evidence>
<feature type="domain" description="U-box" evidence="18">
    <location>
        <begin position="1"/>
        <end position="71"/>
    </location>
</feature>
<keyword evidence="14 16" id="KW-0539">Nucleus</keyword>
<keyword evidence="8" id="KW-0677">Repeat</keyword>
<dbReference type="EMBL" id="KB822713">
    <property type="protein sequence ID" value="ETN44895.1"/>
    <property type="molecule type" value="Genomic_DNA"/>
</dbReference>
<dbReference type="InterPro" id="IPR055340">
    <property type="entry name" value="RING-Ubox_PRP19"/>
</dbReference>
<dbReference type="Proteomes" id="UP000030752">
    <property type="component" value="Unassembled WGS sequence"/>
</dbReference>
<dbReference type="InterPro" id="IPR036322">
    <property type="entry name" value="WD40_repeat_dom_sf"/>
</dbReference>
<organism evidence="19 20">
    <name type="scientific">Cyphellophora europaea (strain CBS 101466)</name>
    <name type="common">Phialophora europaea</name>
    <dbReference type="NCBI Taxonomy" id="1220924"/>
    <lineage>
        <taxon>Eukaryota</taxon>
        <taxon>Fungi</taxon>
        <taxon>Dikarya</taxon>
        <taxon>Ascomycota</taxon>
        <taxon>Pezizomycotina</taxon>
        <taxon>Eurotiomycetes</taxon>
        <taxon>Chaetothyriomycetidae</taxon>
        <taxon>Chaetothyriales</taxon>
        <taxon>Cyphellophoraceae</taxon>
        <taxon>Cyphellophora</taxon>
    </lineage>
</organism>
<keyword evidence="12 16" id="KW-0508">mRNA splicing</keyword>
<evidence type="ECO:0000256" key="2">
    <source>
        <dbReference type="ARBA" id="ARBA00004906"/>
    </source>
</evidence>
<accession>W2S8F1</accession>
<dbReference type="PANTHER" id="PTHR43995:SF1">
    <property type="entry name" value="PRE-MRNA-PROCESSING FACTOR 19"/>
    <property type="match status" value="1"/>
</dbReference>
<dbReference type="Gene3D" id="2.130.10.10">
    <property type="entry name" value="YVTN repeat-like/Quinoprotein amine dehydrogenase"/>
    <property type="match status" value="1"/>
</dbReference>
<comment type="pathway">
    <text evidence="2 16">Protein modification; protein ubiquitination.</text>
</comment>
<reference evidence="19 20" key="1">
    <citation type="submission" date="2013-03" db="EMBL/GenBank/DDBJ databases">
        <title>The Genome Sequence of Phialophora europaea CBS 101466.</title>
        <authorList>
            <consortium name="The Broad Institute Genomics Platform"/>
            <person name="Cuomo C."/>
            <person name="de Hoog S."/>
            <person name="Gorbushina A."/>
            <person name="Walker B."/>
            <person name="Young S.K."/>
            <person name="Zeng Q."/>
            <person name="Gargeya S."/>
            <person name="Fitzgerald M."/>
            <person name="Haas B."/>
            <person name="Abouelleil A."/>
            <person name="Allen A.W."/>
            <person name="Alvarado L."/>
            <person name="Arachchi H.M."/>
            <person name="Berlin A.M."/>
            <person name="Chapman S.B."/>
            <person name="Gainer-Dewar J."/>
            <person name="Goldberg J."/>
            <person name="Griggs A."/>
            <person name="Gujja S."/>
            <person name="Hansen M."/>
            <person name="Howarth C."/>
            <person name="Imamovic A."/>
            <person name="Ireland A."/>
            <person name="Larimer J."/>
            <person name="McCowan C."/>
            <person name="Murphy C."/>
            <person name="Pearson M."/>
            <person name="Poon T.W."/>
            <person name="Priest M."/>
            <person name="Roberts A."/>
            <person name="Saif S."/>
            <person name="Shea T."/>
            <person name="Sisk P."/>
            <person name="Sykes S."/>
            <person name="Wortman J."/>
            <person name="Nusbaum C."/>
            <person name="Birren B."/>
        </authorList>
    </citation>
    <scope>NUCLEOTIDE SEQUENCE [LARGE SCALE GENOMIC DNA]</scope>
    <source>
        <strain evidence="19 20">CBS 101466</strain>
    </source>
</reference>
<dbReference type="OrthoDB" id="687049at2759"/>
<keyword evidence="11" id="KW-0697">Rotamase</keyword>
<gene>
    <name evidence="19" type="ORF">HMPREF1541_09770</name>
</gene>
<dbReference type="GO" id="GO:0061630">
    <property type="term" value="F:ubiquitin protein ligase activity"/>
    <property type="evidence" value="ECO:0007669"/>
    <property type="project" value="UniProtKB-UniRule"/>
</dbReference>
<dbReference type="AlphaFoldDB" id="W2S8F1"/>
<keyword evidence="6 16" id="KW-0808">Transferase</keyword>
<comment type="similarity">
    <text evidence="3 16">Belongs to the WD repeat PRP19 family.</text>
</comment>
<evidence type="ECO:0000256" key="10">
    <source>
        <dbReference type="ARBA" id="ARBA00022786"/>
    </source>
</evidence>
<evidence type="ECO:0000256" key="8">
    <source>
        <dbReference type="ARBA" id="ARBA00022737"/>
    </source>
</evidence>
<dbReference type="SUPFAM" id="SSF50978">
    <property type="entry name" value="WD40 repeat-like"/>
    <property type="match status" value="1"/>
</dbReference>
<dbReference type="STRING" id="1220924.W2S8F1"/>
<dbReference type="Pfam" id="PF08606">
    <property type="entry name" value="Prp19"/>
    <property type="match status" value="1"/>
</dbReference>
<keyword evidence="20" id="KW-1185">Reference proteome</keyword>
<dbReference type="VEuPathDB" id="FungiDB:HMPREF1541_09770"/>
<evidence type="ECO:0000256" key="5">
    <source>
        <dbReference type="ARBA" id="ARBA00022664"/>
    </source>
</evidence>
<dbReference type="InterPro" id="IPR013083">
    <property type="entry name" value="Znf_RING/FYVE/PHD"/>
</dbReference>
<evidence type="ECO:0000256" key="6">
    <source>
        <dbReference type="ARBA" id="ARBA00022679"/>
    </source>
</evidence>
<dbReference type="SMART" id="SM00504">
    <property type="entry name" value="Ubox"/>
    <property type="match status" value="1"/>
</dbReference>
<comment type="catalytic activity">
    <reaction evidence="16">
        <text>S-ubiquitinyl-[E2 ubiquitin-conjugating enzyme]-L-cysteine + [acceptor protein]-L-lysine = [E2 ubiquitin-conjugating enzyme]-L-cysteine + N(6)-ubiquitinyl-[acceptor protein]-L-lysine.</text>
        <dbReference type="EC" id="2.3.2.27"/>
    </reaction>
</comment>
<dbReference type="eggNOG" id="KOG0289">
    <property type="taxonomic scope" value="Eukaryota"/>
</dbReference>
<feature type="repeat" description="WD" evidence="15">
    <location>
        <begin position="275"/>
        <end position="316"/>
    </location>
</feature>
<dbReference type="GO" id="GO:0003755">
    <property type="term" value="F:peptidyl-prolyl cis-trans isomerase activity"/>
    <property type="evidence" value="ECO:0007669"/>
    <property type="project" value="UniProtKB-KW"/>
</dbReference>
<dbReference type="FunCoup" id="W2S8F1">
    <property type="interactions" value="393"/>
</dbReference>
<evidence type="ECO:0000256" key="15">
    <source>
        <dbReference type="PROSITE-ProRule" id="PRU00221"/>
    </source>
</evidence>
<keyword evidence="13 16" id="KW-0234">DNA repair</keyword>
<dbReference type="PROSITE" id="PS51698">
    <property type="entry name" value="U_BOX"/>
    <property type="match status" value="1"/>
</dbReference>
<keyword evidence="11" id="KW-0413">Isomerase</keyword>
<comment type="function">
    <text evidence="16">Ubiquitin-protein ligase which is mainly involved pre-mRNA splicing and DNA repair. Required for pre-mRNA splicing as component of the spliceosome.</text>
</comment>
<dbReference type="GO" id="GO:0005737">
    <property type="term" value="C:cytoplasm"/>
    <property type="evidence" value="ECO:0007669"/>
    <property type="project" value="TreeGrafter"/>
</dbReference>
<name>W2S8F1_CYPE1</name>
<dbReference type="UniPathway" id="UPA00143"/>
<evidence type="ECO:0000256" key="17">
    <source>
        <dbReference type="SAM" id="Coils"/>
    </source>
</evidence>
<evidence type="ECO:0000259" key="18">
    <source>
        <dbReference type="PROSITE" id="PS51698"/>
    </source>
</evidence>
<keyword evidence="9 16" id="KW-0227">DNA damage</keyword>
<dbReference type="FunFam" id="3.30.40.10:FF:000027">
    <property type="entry name" value="Pre-mRNA-processing factor 19, putative"/>
    <property type="match status" value="1"/>
</dbReference>
<evidence type="ECO:0000256" key="16">
    <source>
        <dbReference type="RuleBase" id="RU367101"/>
    </source>
</evidence>
<dbReference type="GO" id="GO:0000974">
    <property type="term" value="C:Prp19 complex"/>
    <property type="evidence" value="ECO:0007669"/>
    <property type="project" value="UniProtKB-UniRule"/>
</dbReference>
<dbReference type="HOGENOM" id="CLU_023894_0_1_1"/>
<protein>
    <recommendedName>
        <fullName evidence="16">Pre-mRNA-processing factor 19</fullName>
        <ecNumber evidence="16">2.3.2.27</ecNumber>
    </recommendedName>
</protein>
<keyword evidence="5 16" id="KW-0507">mRNA processing</keyword>
<dbReference type="PROSITE" id="PS50294">
    <property type="entry name" value="WD_REPEATS_REGION"/>
    <property type="match status" value="1"/>
</dbReference>
<evidence type="ECO:0000256" key="1">
    <source>
        <dbReference type="ARBA" id="ARBA00004123"/>
    </source>
</evidence>
<dbReference type="PANTHER" id="PTHR43995">
    <property type="entry name" value="PRE-MRNA-PROCESSING FACTOR 19"/>
    <property type="match status" value="1"/>
</dbReference>
<dbReference type="EC" id="2.3.2.27" evidence="16"/>
<dbReference type="InterPro" id="IPR015943">
    <property type="entry name" value="WD40/YVTN_repeat-like_dom_sf"/>
</dbReference>
<evidence type="ECO:0000256" key="7">
    <source>
        <dbReference type="ARBA" id="ARBA00022728"/>
    </source>
</evidence>
<evidence type="ECO:0000256" key="3">
    <source>
        <dbReference type="ARBA" id="ARBA00006388"/>
    </source>
</evidence>
<feature type="coiled-coil region" evidence="17">
    <location>
        <begin position="108"/>
        <end position="135"/>
    </location>
</feature>
<evidence type="ECO:0000256" key="11">
    <source>
        <dbReference type="ARBA" id="ARBA00023110"/>
    </source>
</evidence>
<dbReference type="InterPro" id="IPR003613">
    <property type="entry name" value="Ubox_domain"/>
</dbReference>
<dbReference type="Pfam" id="PF00400">
    <property type="entry name" value="WD40"/>
    <property type="match status" value="2"/>
</dbReference>
<dbReference type="GO" id="GO:0071006">
    <property type="term" value="C:U2-type catalytic step 1 spliceosome"/>
    <property type="evidence" value="ECO:0007669"/>
    <property type="project" value="TreeGrafter"/>
</dbReference>
<evidence type="ECO:0000256" key="12">
    <source>
        <dbReference type="ARBA" id="ARBA00023187"/>
    </source>
</evidence>
<comment type="subcellular location">
    <subcellularLocation>
        <location evidence="1 16">Nucleus</location>
    </subcellularLocation>
</comment>
<dbReference type="GeneID" id="19977109"/>
<dbReference type="PROSITE" id="PS50082">
    <property type="entry name" value="WD_REPEATS_2"/>
    <property type="match status" value="1"/>
</dbReference>
<keyword evidence="17" id="KW-0175">Coiled coil</keyword>
<dbReference type="InParanoid" id="W2S8F1"/>
<evidence type="ECO:0000256" key="4">
    <source>
        <dbReference type="ARBA" id="ARBA00022574"/>
    </source>
</evidence>
<dbReference type="SMART" id="SM00320">
    <property type="entry name" value="WD40"/>
    <property type="match status" value="6"/>
</dbReference>
<evidence type="ECO:0000313" key="20">
    <source>
        <dbReference type="Proteomes" id="UP000030752"/>
    </source>
</evidence>
<dbReference type="SUPFAM" id="SSF57850">
    <property type="entry name" value="RING/U-box"/>
    <property type="match status" value="1"/>
</dbReference>
<evidence type="ECO:0000256" key="14">
    <source>
        <dbReference type="ARBA" id="ARBA00023242"/>
    </source>
</evidence>